<feature type="compositionally biased region" description="Basic and acidic residues" evidence="1">
    <location>
        <begin position="66"/>
        <end position="75"/>
    </location>
</feature>
<feature type="region of interest" description="Disordered" evidence="1">
    <location>
        <begin position="120"/>
        <end position="154"/>
    </location>
</feature>
<evidence type="ECO:0000313" key="3">
    <source>
        <dbReference type="EMBL" id="PNT77725.1"/>
    </source>
</evidence>
<dbReference type="Gramene" id="PNT77725">
    <property type="protein sequence ID" value="PNT77725"/>
    <property type="gene ID" value="BRADI_1g68085v3"/>
</dbReference>
<evidence type="ECO:0000256" key="2">
    <source>
        <dbReference type="SAM" id="Phobius"/>
    </source>
</evidence>
<dbReference type="PANTHER" id="PTHR36595">
    <property type="entry name" value="TRANSMEMBRANE PROTEIN"/>
    <property type="match status" value="1"/>
</dbReference>
<keyword evidence="2" id="KW-0812">Transmembrane</keyword>
<reference evidence="4" key="3">
    <citation type="submission" date="2018-08" db="UniProtKB">
        <authorList>
            <consortium name="EnsemblPlants"/>
        </authorList>
    </citation>
    <scope>IDENTIFICATION</scope>
    <source>
        <strain evidence="4">cv. Bd21</strain>
    </source>
</reference>
<dbReference type="InParanoid" id="A0A2K2DTY0"/>
<sequence>MLLNSTVELMTLWASASPSLLAFFLSHAIIAVLLLGGRGCAPGVVNGGTGERITGGSEAETPPDAAEIKRNRGGEDEPVTVSATAIAIGGCSCALEVHDRAEESCVEAGEVDAASLQTQAREKSSGGDDMPAAAAAANTSSSSREKCTDEEEDELMTRAEEFIRRMNRVWMTENVRVC</sequence>
<proteinExistence type="predicted"/>
<keyword evidence="2" id="KW-0472">Membrane</keyword>
<reference evidence="3 4" key="1">
    <citation type="journal article" date="2010" name="Nature">
        <title>Genome sequencing and analysis of the model grass Brachypodium distachyon.</title>
        <authorList>
            <consortium name="International Brachypodium Initiative"/>
        </authorList>
    </citation>
    <scope>NUCLEOTIDE SEQUENCE [LARGE SCALE GENOMIC DNA]</scope>
    <source>
        <strain evidence="3 4">Bd21</strain>
    </source>
</reference>
<dbReference type="PANTHER" id="PTHR36595:SF1">
    <property type="entry name" value="TRANSMEMBRANE PROTEIN"/>
    <property type="match status" value="1"/>
</dbReference>
<feature type="transmembrane region" description="Helical" evidence="2">
    <location>
        <begin position="12"/>
        <end position="35"/>
    </location>
</feature>
<keyword evidence="2" id="KW-1133">Transmembrane helix</keyword>
<dbReference type="EnsemblPlants" id="PNT77725">
    <property type="protein sequence ID" value="PNT77725"/>
    <property type="gene ID" value="BRADI_1g68085v3"/>
</dbReference>
<accession>A0A2K2DTY0</accession>
<feature type="region of interest" description="Disordered" evidence="1">
    <location>
        <begin position="51"/>
        <end position="76"/>
    </location>
</feature>
<gene>
    <name evidence="3" type="ORF">BRADI_1g68085v3</name>
</gene>
<dbReference type="STRING" id="15368.A0A2K2DTY0"/>
<dbReference type="Proteomes" id="UP000008810">
    <property type="component" value="Chromosome 1"/>
</dbReference>
<organism evidence="3">
    <name type="scientific">Brachypodium distachyon</name>
    <name type="common">Purple false brome</name>
    <name type="synonym">Trachynia distachya</name>
    <dbReference type="NCBI Taxonomy" id="15368"/>
    <lineage>
        <taxon>Eukaryota</taxon>
        <taxon>Viridiplantae</taxon>
        <taxon>Streptophyta</taxon>
        <taxon>Embryophyta</taxon>
        <taxon>Tracheophyta</taxon>
        <taxon>Spermatophyta</taxon>
        <taxon>Magnoliopsida</taxon>
        <taxon>Liliopsida</taxon>
        <taxon>Poales</taxon>
        <taxon>Poaceae</taxon>
        <taxon>BOP clade</taxon>
        <taxon>Pooideae</taxon>
        <taxon>Stipodae</taxon>
        <taxon>Brachypodieae</taxon>
        <taxon>Brachypodium</taxon>
    </lineage>
</organism>
<evidence type="ECO:0000313" key="5">
    <source>
        <dbReference type="Proteomes" id="UP000008810"/>
    </source>
</evidence>
<protein>
    <submittedName>
        <fullName evidence="3 4">Uncharacterized protein</fullName>
    </submittedName>
</protein>
<keyword evidence="5" id="KW-1185">Reference proteome</keyword>
<dbReference type="OrthoDB" id="680179at2759"/>
<reference evidence="3" key="2">
    <citation type="submission" date="2017-06" db="EMBL/GenBank/DDBJ databases">
        <title>WGS assembly of Brachypodium distachyon.</title>
        <authorList>
            <consortium name="The International Brachypodium Initiative"/>
            <person name="Lucas S."/>
            <person name="Harmon-Smith M."/>
            <person name="Lail K."/>
            <person name="Tice H."/>
            <person name="Grimwood J."/>
            <person name="Bruce D."/>
            <person name="Barry K."/>
            <person name="Shu S."/>
            <person name="Lindquist E."/>
            <person name="Wang M."/>
            <person name="Pitluck S."/>
            <person name="Vogel J.P."/>
            <person name="Garvin D.F."/>
            <person name="Mockler T.C."/>
            <person name="Schmutz J."/>
            <person name="Rokhsar D."/>
            <person name="Bevan M.W."/>
        </authorList>
    </citation>
    <scope>NUCLEOTIDE SEQUENCE</scope>
    <source>
        <strain evidence="3">Bd21</strain>
    </source>
</reference>
<dbReference type="AlphaFoldDB" id="A0A2K2DTY0"/>
<name>A0A2K2DTY0_BRADI</name>
<evidence type="ECO:0000256" key="1">
    <source>
        <dbReference type="SAM" id="MobiDB-lite"/>
    </source>
</evidence>
<evidence type="ECO:0000313" key="4">
    <source>
        <dbReference type="EnsemblPlants" id="PNT77725"/>
    </source>
</evidence>
<dbReference type="EMBL" id="CM000880">
    <property type="protein sequence ID" value="PNT77725.1"/>
    <property type="molecule type" value="Genomic_DNA"/>
</dbReference>